<sequence>MLECNHLECNLIYILRQLERQTIMKYNITCEFDQILRSYSKITT</sequence>
<dbReference type="AlphaFoldDB" id="A0A2P2LCL2"/>
<reference evidence="1" key="1">
    <citation type="submission" date="2018-02" db="EMBL/GenBank/DDBJ databases">
        <title>Rhizophora mucronata_Transcriptome.</title>
        <authorList>
            <person name="Meera S.P."/>
            <person name="Sreeshan A."/>
            <person name="Augustine A."/>
        </authorList>
    </citation>
    <scope>NUCLEOTIDE SEQUENCE</scope>
    <source>
        <tissue evidence="1">Leaf</tissue>
    </source>
</reference>
<protein>
    <submittedName>
        <fullName evidence="1">Uncharacterized protein</fullName>
    </submittedName>
</protein>
<organism evidence="1">
    <name type="scientific">Rhizophora mucronata</name>
    <name type="common">Asiatic mangrove</name>
    <dbReference type="NCBI Taxonomy" id="61149"/>
    <lineage>
        <taxon>Eukaryota</taxon>
        <taxon>Viridiplantae</taxon>
        <taxon>Streptophyta</taxon>
        <taxon>Embryophyta</taxon>
        <taxon>Tracheophyta</taxon>
        <taxon>Spermatophyta</taxon>
        <taxon>Magnoliopsida</taxon>
        <taxon>eudicotyledons</taxon>
        <taxon>Gunneridae</taxon>
        <taxon>Pentapetalae</taxon>
        <taxon>rosids</taxon>
        <taxon>fabids</taxon>
        <taxon>Malpighiales</taxon>
        <taxon>Rhizophoraceae</taxon>
        <taxon>Rhizophora</taxon>
    </lineage>
</organism>
<accession>A0A2P2LCL2</accession>
<name>A0A2P2LCL2_RHIMU</name>
<evidence type="ECO:0000313" key="1">
    <source>
        <dbReference type="EMBL" id="MBX15716.1"/>
    </source>
</evidence>
<dbReference type="EMBL" id="GGEC01035232">
    <property type="protein sequence ID" value="MBX15716.1"/>
    <property type="molecule type" value="Transcribed_RNA"/>
</dbReference>
<proteinExistence type="predicted"/>